<gene>
    <name evidence="3" type="ORF">A2678_02145</name>
</gene>
<dbReference type="GO" id="GO:0000272">
    <property type="term" value="P:polysaccharide catabolic process"/>
    <property type="evidence" value="ECO:0007669"/>
    <property type="project" value="InterPro"/>
</dbReference>
<evidence type="ECO:0000313" key="4">
    <source>
        <dbReference type="Proteomes" id="UP000178815"/>
    </source>
</evidence>
<dbReference type="Gene3D" id="1.10.1330.10">
    <property type="entry name" value="Dockerin domain"/>
    <property type="match status" value="2"/>
</dbReference>
<dbReference type="Proteomes" id="UP000178815">
    <property type="component" value="Unassembled WGS sequence"/>
</dbReference>
<dbReference type="InterPro" id="IPR036439">
    <property type="entry name" value="Dockerin_dom_sf"/>
</dbReference>
<evidence type="ECO:0000256" key="2">
    <source>
        <dbReference type="SAM" id="Phobius"/>
    </source>
</evidence>
<dbReference type="EMBL" id="MFKU01000010">
    <property type="protein sequence ID" value="OGG48646.1"/>
    <property type="molecule type" value="Genomic_DNA"/>
</dbReference>
<reference evidence="3 4" key="1">
    <citation type="journal article" date="2016" name="Nat. Commun.">
        <title>Thousands of microbial genomes shed light on interconnected biogeochemical processes in an aquifer system.</title>
        <authorList>
            <person name="Anantharaman K."/>
            <person name="Brown C.T."/>
            <person name="Hug L.A."/>
            <person name="Sharon I."/>
            <person name="Castelle C.J."/>
            <person name="Probst A.J."/>
            <person name="Thomas B.C."/>
            <person name="Singh A."/>
            <person name="Wilkins M.J."/>
            <person name="Karaoz U."/>
            <person name="Brodie E.L."/>
            <person name="Williams K.H."/>
            <person name="Hubbard S.S."/>
            <person name="Banfield J.F."/>
        </authorList>
    </citation>
    <scope>NUCLEOTIDE SEQUENCE [LARGE SCALE GENOMIC DNA]</scope>
</reference>
<evidence type="ECO:0000313" key="3">
    <source>
        <dbReference type="EMBL" id="OGG48646.1"/>
    </source>
</evidence>
<feature type="region of interest" description="Disordered" evidence="1">
    <location>
        <begin position="882"/>
        <end position="904"/>
    </location>
</feature>
<dbReference type="AlphaFoldDB" id="A0A1F6CHD8"/>
<keyword evidence="2" id="KW-0812">Transmembrane</keyword>
<protein>
    <recommendedName>
        <fullName evidence="5">Dockerin domain-containing protein</fullName>
    </recommendedName>
</protein>
<organism evidence="3 4">
    <name type="scientific">Candidatus Kaiserbacteria bacterium RIFCSPHIGHO2_01_FULL_53_31</name>
    <dbReference type="NCBI Taxonomy" id="1798481"/>
    <lineage>
        <taxon>Bacteria</taxon>
        <taxon>Candidatus Kaiseribacteriota</taxon>
    </lineage>
</organism>
<keyword evidence="2" id="KW-1133">Transmembrane helix</keyword>
<comment type="caution">
    <text evidence="3">The sequence shown here is derived from an EMBL/GenBank/DDBJ whole genome shotgun (WGS) entry which is preliminary data.</text>
</comment>
<feature type="compositionally biased region" description="Basic and acidic residues" evidence="1">
    <location>
        <begin position="813"/>
        <end position="825"/>
    </location>
</feature>
<sequence>MTNITKIVAYLDKRPIRTGFFAVLATVTIGISIAFATSLTTPAQVYAQVVGPPCCVPPPPSCILSADPSTLPNGGGPTTLSWETTAASDMIIQSSDSEGNSTAVTSGWVSATDFGSQSISLVRSTEYTMTVSGPGGESTCHTNVTVEPPPPAPIAPTCALTASPTSIQSGGSSTLSWSTKDATSFSIDHDIGFVTPVDAGTRSVSPINTTIYTGTATGSGGSVTCTATVTVTETPPVTNAPVCTLVANPPGIQSGNSSTLSWNTTNASSFSIDQNIGSVTPIVSGAISVSPTATTKYTGTVTGSGGTAHCEATVTVTETPPVTNAPVCTLVANPPSIQNGGSSELSWTTTHATSFSIGVYTSAYDYTGEGVVDVADINLLTQVGLGNVSCPASKTCDINNDGSTNIADILTLVKIVRENIGSVTPVNAGSRTVTPTATTKYTGTVTGSGGTAHCEATVTVTETPPVTNAPVCTLVANPPSIQNGGSSELSWTTTHATSFSIGVYTSAYDYTGEGVVDVADINLLTQVGLGNVSCPASKTCDINNDGSTNIADILTLVKIVRENIGSVTPVNAGSRTVTPTATTKYTGTVTGSGGTAHCEATVTVTETPPVTNAPVCTLTAEPASLDSGEHSTLTWATTNASAFRIDQGIGSLTPVAGGATTTRAITDGTTFTGTATGTSGQTITCTASVSVNSSGGGGGGGGGSRNPRVLLSAIPRVSPGPLANLYLSQIPYTGLDLGPAETIVYWVALIAWSLALAYLVLFGAVPFAGRYARGFGDRVSFALNERERQFRDGYTAPAKPMKQSVQAMPVATHGERRTESPREAPRGYSSFDGFRSFAHNDALSVEDIVKGLTRAPQASLQPMTEPIRDTVEPIFEMVEPISDSAESEMPLESEPKKTDETSTTPADIRGFTMALVEGDRTAVFAGLRQHMRGGGTAESLLSATACLLDDVYRARVEGTSCDPDIARLTARLATPTLEKLVMSLTTAIDSSYSTDVTGAKLALTRALSTLGA</sequence>
<evidence type="ECO:0000256" key="1">
    <source>
        <dbReference type="SAM" id="MobiDB-lite"/>
    </source>
</evidence>
<dbReference type="STRING" id="1798481.A2678_02145"/>
<dbReference type="SUPFAM" id="SSF63446">
    <property type="entry name" value="Type I dockerin domain"/>
    <property type="match status" value="2"/>
</dbReference>
<feature type="transmembrane region" description="Helical" evidence="2">
    <location>
        <begin position="743"/>
        <end position="768"/>
    </location>
</feature>
<keyword evidence="2" id="KW-0472">Membrane</keyword>
<name>A0A1F6CHD8_9BACT</name>
<proteinExistence type="predicted"/>
<evidence type="ECO:0008006" key="5">
    <source>
        <dbReference type="Google" id="ProtNLM"/>
    </source>
</evidence>
<feature type="region of interest" description="Disordered" evidence="1">
    <location>
        <begin position="801"/>
        <end position="825"/>
    </location>
</feature>
<accession>A0A1F6CHD8</accession>